<dbReference type="Ensembl" id="ENSPMRT00000014325.1">
    <property type="protein sequence ID" value="ENSPMRP00000013416.1"/>
    <property type="gene ID" value="ENSPMRG00000008976.1"/>
</dbReference>
<feature type="domain" description="IRG-type G" evidence="5">
    <location>
        <begin position="52"/>
        <end position="237"/>
    </location>
</feature>
<keyword evidence="7" id="KW-1185">Reference proteome</keyword>
<evidence type="ECO:0000259" key="5">
    <source>
        <dbReference type="PROSITE" id="PS51716"/>
    </source>
</evidence>
<evidence type="ECO:0000313" key="6">
    <source>
        <dbReference type="Ensembl" id="ENSPMRP00000013416.1"/>
    </source>
</evidence>
<dbReference type="PROSITE" id="PS51716">
    <property type="entry name" value="G_IRG"/>
    <property type="match status" value="2"/>
</dbReference>
<reference evidence="6" key="2">
    <citation type="submission" date="2025-08" db="UniProtKB">
        <authorList>
            <consortium name="Ensembl"/>
        </authorList>
    </citation>
    <scope>IDENTIFICATION</scope>
</reference>
<dbReference type="RefSeq" id="XP_028598209.1">
    <property type="nucleotide sequence ID" value="XM_028742376.1"/>
</dbReference>
<dbReference type="KEGG" id="pmua:114603402"/>
<proteinExistence type="inferred from homology"/>
<dbReference type="FunFam" id="3.40.50.300:FF:000541">
    <property type="entry name" value="Immunity related GTPase M"/>
    <property type="match status" value="1"/>
</dbReference>
<accession>A0A670IP25</accession>
<dbReference type="Pfam" id="PF05049">
    <property type="entry name" value="IIGP"/>
    <property type="match status" value="1"/>
</dbReference>
<dbReference type="OMA" id="KDVWGKT"/>
<dbReference type="GeneID" id="114603402"/>
<dbReference type="Proteomes" id="UP000472272">
    <property type="component" value="Chromosome 8"/>
</dbReference>
<keyword evidence="4" id="KW-0342">GTP-binding</keyword>
<gene>
    <name evidence="6" type="primary">LOC114603402</name>
</gene>
<dbReference type="GO" id="GO:0005525">
    <property type="term" value="F:GTP binding"/>
    <property type="evidence" value="ECO:0007669"/>
    <property type="project" value="UniProtKB-KW"/>
</dbReference>
<dbReference type="AlphaFoldDB" id="A0A670IP25"/>
<evidence type="ECO:0000256" key="3">
    <source>
        <dbReference type="ARBA" id="ARBA00022801"/>
    </source>
</evidence>
<dbReference type="SUPFAM" id="SSF52540">
    <property type="entry name" value="P-loop containing nucleoside triphosphate hydrolases"/>
    <property type="match status" value="2"/>
</dbReference>
<dbReference type="InterPro" id="IPR027417">
    <property type="entry name" value="P-loop_NTPase"/>
</dbReference>
<dbReference type="OrthoDB" id="422720at2759"/>
<reference evidence="6" key="3">
    <citation type="submission" date="2025-09" db="UniProtKB">
        <authorList>
            <consortium name="Ensembl"/>
        </authorList>
    </citation>
    <scope>IDENTIFICATION</scope>
</reference>
<evidence type="ECO:0000256" key="1">
    <source>
        <dbReference type="ARBA" id="ARBA00005429"/>
    </source>
</evidence>
<dbReference type="PANTHER" id="PTHR32341">
    <property type="entry name" value="INTERFERON-INDUCIBLE GTPASE"/>
    <property type="match status" value="1"/>
</dbReference>
<dbReference type="PANTHER" id="PTHR32341:SF16">
    <property type="match status" value="1"/>
</dbReference>
<evidence type="ECO:0000313" key="7">
    <source>
        <dbReference type="Proteomes" id="UP000472272"/>
    </source>
</evidence>
<protein>
    <submittedName>
        <fullName evidence="6">Interferon-inducible GTPase 5-like</fullName>
    </submittedName>
</protein>
<keyword evidence="3" id="KW-0378">Hydrolase</keyword>
<dbReference type="InterPro" id="IPR007743">
    <property type="entry name" value="Immunity-related_GTPase-like"/>
</dbReference>
<feature type="domain" description="IRG-type G" evidence="5">
    <location>
        <begin position="289"/>
        <end position="465"/>
    </location>
</feature>
<evidence type="ECO:0000256" key="4">
    <source>
        <dbReference type="ARBA" id="ARBA00023134"/>
    </source>
</evidence>
<comment type="similarity">
    <text evidence="1">Belongs to the TRAFAC class dynamin-like GTPase superfamily. IRG family.</text>
</comment>
<evidence type="ECO:0000256" key="2">
    <source>
        <dbReference type="ARBA" id="ARBA00022741"/>
    </source>
</evidence>
<dbReference type="Gene3D" id="3.40.50.300">
    <property type="entry name" value="P-loop containing nucleotide triphosphate hydrolases"/>
    <property type="match status" value="2"/>
</dbReference>
<dbReference type="GeneTree" id="ENSGT00950000183007"/>
<dbReference type="GO" id="GO:0016020">
    <property type="term" value="C:membrane"/>
    <property type="evidence" value="ECO:0007669"/>
    <property type="project" value="InterPro"/>
</dbReference>
<dbReference type="InterPro" id="IPR030385">
    <property type="entry name" value="G_IRG_dom"/>
</dbReference>
<sequence>MWEQASGLAPAMAGSSVLDESHLKILKAQYEAQNASGAASQIQALVDCVNTLKIQVGILGERGSGVSTLVGALLDKPRRVTDPWAYLREAPETTKQPVVHAHPIYPDLTLHDLPGFEASEKPSAYLKRLGDLSKFSCFVVVVGSGDLRDSHLQVLKAIKQKGKGLILARTKVDLDLHTAERRLRSRYNPSEQLGLIRKELAGVLTKHGMDPKKVFLVSGLETDRYEFARFEDSLEGEVLNLKRTHDGSLEDLNKVSQKKIKELYAICQDGTLSEVPTVISSVLTDPTQIRLDVAVIGEVGSGKSSLVNVLRGVGCGEPDAAPTGVTEMTKKAVPYLLPAVPNLYLWDLPGVGLTEEDVSHLDLSRYDFFLLVASERYKHTHSCLARAITSAGKQFFFVRSKIDVDVETRPGSQPVAKEEVQSQVRKSCEEALKKDGVDSPQVFLVSCLKPDAFDLPLLLGALSSYAPDLKTKALRKALPTALSRVVRRKAKVLMKDVWGKALQSCLFCVEHPQPDVVDSLTTTIASFCIEFGLDEASLEYTAQATGTARRLLQAVIQSPFAKPLDPAYVLSLITKPTSLTSWAWSYVPYLGRGVKVEPEISFESTYQMLRRAVVELSENAEAVLQLAYTEK</sequence>
<dbReference type="GO" id="GO:0016787">
    <property type="term" value="F:hydrolase activity"/>
    <property type="evidence" value="ECO:0007669"/>
    <property type="project" value="UniProtKB-KW"/>
</dbReference>
<organism evidence="6 7">
    <name type="scientific">Podarcis muralis</name>
    <name type="common">Wall lizard</name>
    <name type="synonym">Lacerta muralis</name>
    <dbReference type="NCBI Taxonomy" id="64176"/>
    <lineage>
        <taxon>Eukaryota</taxon>
        <taxon>Metazoa</taxon>
        <taxon>Chordata</taxon>
        <taxon>Craniata</taxon>
        <taxon>Vertebrata</taxon>
        <taxon>Euteleostomi</taxon>
        <taxon>Lepidosauria</taxon>
        <taxon>Squamata</taxon>
        <taxon>Bifurcata</taxon>
        <taxon>Unidentata</taxon>
        <taxon>Episquamata</taxon>
        <taxon>Laterata</taxon>
        <taxon>Lacertibaenia</taxon>
        <taxon>Lacertidae</taxon>
        <taxon>Podarcis</taxon>
    </lineage>
</organism>
<name>A0A670IP25_PODMU</name>
<keyword evidence="2" id="KW-0547">Nucleotide-binding</keyword>
<reference evidence="6 7" key="1">
    <citation type="journal article" date="2019" name="Proc. Natl. Acad. Sci. U.S.A.">
        <title>Regulatory changes in pterin and carotenoid genes underlie balanced color polymorphisms in the wall lizard.</title>
        <authorList>
            <person name="Andrade P."/>
            <person name="Pinho C."/>
            <person name="Perez I de Lanuza G."/>
            <person name="Afonso S."/>
            <person name="Brejcha J."/>
            <person name="Rubin C.J."/>
            <person name="Wallerman O."/>
            <person name="Pereira P."/>
            <person name="Sabatino S.J."/>
            <person name="Bellati A."/>
            <person name="Pellitteri-Rosa D."/>
            <person name="Bosakova Z."/>
            <person name="Bunikis I."/>
            <person name="Carretero M.A."/>
            <person name="Feiner N."/>
            <person name="Marsik P."/>
            <person name="Pauperio F."/>
            <person name="Salvi D."/>
            <person name="Soler L."/>
            <person name="While G.M."/>
            <person name="Uller T."/>
            <person name="Font E."/>
            <person name="Andersson L."/>
            <person name="Carneiro M."/>
        </authorList>
    </citation>
    <scope>NUCLEOTIDE SEQUENCE</scope>
</reference>
<dbReference type="InterPro" id="IPR051515">
    <property type="entry name" value="IRG"/>
</dbReference>